<dbReference type="InterPro" id="IPR036388">
    <property type="entry name" value="WH-like_DNA-bd_sf"/>
</dbReference>
<dbReference type="PANTHER" id="PTHR43132:SF6">
    <property type="entry name" value="HTH-TYPE TRANSCRIPTIONAL REPRESSOR CZRA"/>
    <property type="match status" value="1"/>
</dbReference>
<dbReference type="SMART" id="SM00418">
    <property type="entry name" value="HTH_ARSR"/>
    <property type="match status" value="1"/>
</dbReference>
<evidence type="ECO:0000313" key="6">
    <source>
        <dbReference type="Proteomes" id="UP000287605"/>
    </source>
</evidence>
<keyword evidence="6" id="KW-1185">Reference proteome</keyword>
<dbReference type="GO" id="GO:0003700">
    <property type="term" value="F:DNA-binding transcription factor activity"/>
    <property type="evidence" value="ECO:0007669"/>
    <property type="project" value="InterPro"/>
</dbReference>
<evidence type="ECO:0000256" key="2">
    <source>
        <dbReference type="ARBA" id="ARBA00023125"/>
    </source>
</evidence>
<evidence type="ECO:0000259" key="4">
    <source>
        <dbReference type="PROSITE" id="PS50987"/>
    </source>
</evidence>
<dbReference type="PRINTS" id="PR00778">
    <property type="entry name" value="HTHARSR"/>
</dbReference>
<evidence type="ECO:0000313" key="5">
    <source>
        <dbReference type="EMBL" id="RSU14275.1"/>
    </source>
</evidence>
<keyword evidence="1" id="KW-0805">Transcription regulation</keyword>
<organism evidence="5 6">
    <name type="scientific">Vagococcus elongatus</name>
    <dbReference type="NCBI Taxonomy" id="180344"/>
    <lineage>
        <taxon>Bacteria</taxon>
        <taxon>Bacillati</taxon>
        <taxon>Bacillota</taxon>
        <taxon>Bacilli</taxon>
        <taxon>Lactobacillales</taxon>
        <taxon>Enterococcaceae</taxon>
        <taxon>Vagococcus</taxon>
    </lineage>
</organism>
<dbReference type="OrthoDB" id="9794330at2"/>
<dbReference type="Gene3D" id="1.10.10.10">
    <property type="entry name" value="Winged helix-like DNA-binding domain superfamily/Winged helix DNA-binding domain"/>
    <property type="match status" value="1"/>
</dbReference>
<dbReference type="CDD" id="cd00090">
    <property type="entry name" value="HTH_ARSR"/>
    <property type="match status" value="1"/>
</dbReference>
<dbReference type="InterPro" id="IPR051011">
    <property type="entry name" value="Metal_resp_trans_reg"/>
</dbReference>
<dbReference type="PROSITE" id="PS50987">
    <property type="entry name" value="HTH_ARSR_2"/>
    <property type="match status" value="1"/>
</dbReference>
<dbReference type="InterPro" id="IPR011991">
    <property type="entry name" value="ArsR-like_HTH"/>
</dbReference>
<protein>
    <submittedName>
        <fullName evidence="5">Transcriptional regulator</fullName>
    </submittedName>
</protein>
<reference evidence="5 6" key="1">
    <citation type="submission" date="2017-05" db="EMBL/GenBank/DDBJ databases">
        <title>Vagococcus spp. assemblies.</title>
        <authorList>
            <person name="Gulvik C.A."/>
        </authorList>
    </citation>
    <scope>NUCLEOTIDE SEQUENCE [LARGE SCALE GENOMIC DNA]</scope>
    <source>
        <strain evidence="5 6">CCUG 51432</strain>
    </source>
</reference>
<dbReference type="Pfam" id="PF01022">
    <property type="entry name" value="HTH_5"/>
    <property type="match status" value="1"/>
</dbReference>
<accession>A0A430B1R9</accession>
<dbReference type="SUPFAM" id="SSF46785">
    <property type="entry name" value="Winged helix' DNA-binding domain"/>
    <property type="match status" value="1"/>
</dbReference>
<dbReference type="AlphaFoldDB" id="A0A430B1R9"/>
<sequence length="108" mass="12276">MSEDTIELHPTPQLIDAVSKLYKALGDPTRLKILTALTESELNVSTISEKIGLEQSAVSHQLKVLRTNHLVASRKEGKTVYYFLDDHHVMEILAQTFKHVEHSRQQLD</sequence>
<gene>
    <name evidence="5" type="ORF">CBF29_02950</name>
</gene>
<name>A0A430B1R9_9ENTE</name>
<dbReference type="EMBL" id="NGKA01000003">
    <property type="protein sequence ID" value="RSU14275.1"/>
    <property type="molecule type" value="Genomic_DNA"/>
</dbReference>
<dbReference type="GO" id="GO:0003677">
    <property type="term" value="F:DNA binding"/>
    <property type="evidence" value="ECO:0007669"/>
    <property type="project" value="UniProtKB-KW"/>
</dbReference>
<comment type="caution">
    <text evidence="5">The sequence shown here is derived from an EMBL/GenBank/DDBJ whole genome shotgun (WGS) entry which is preliminary data.</text>
</comment>
<feature type="domain" description="HTH arsR-type" evidence="4">
    <location>
        <begin position="10"/>
        <end position="104"/>
    </location>
</feature>
<dbReference type="Proteomes" id="UP000287605">
    <property type="component" value="Unassembled WGS sequence"/>
</dbReference>
<evidence type="ECO:0000256" key="3">
    <source>
        <dbReference type="ARBA" id="ARBA00023163"/>
    </source>
</evidence>
<dbReference type="InterPro" id="IPR001845">
    <property type="entry name" value="HTH_ArsR_DNA-bd_dom"/>
</dbReference>
<proteinExistence type="predicted"/>
<evidence type="ECO:0000256" key="1">
    <source>
        <dbReference type="ARBA" id="ARBA00023015"/>
    </source>
</evidence>
<dbReference type="NCBIfam" id="NF033788">
    <property type="entry name" value="HTH_metalloreg"/>
    <property type="match status" value="1"/>
</dbReference>
<dbReference type="PANTHER" id="PTHR43132">
    <property type="entry name" value="ARSENICAL RESISTANCE OPERON REPRESSOR ARSR-RELATED"/>
    <property type="match status" value="1"/>
</dbReference>
<keyword evidence="3" id="KW-0804">Transcription</keyword>
<keyword evidence="2" id="KW-0238">DNA-binding</keyword>
<dbReference type="InterPro" id="IPR036390">
    <property type="entry name" value="WH_DNA-bd_sf"/>
</dbReference>
<dbReference type="RefSeq" id="WP_126807147.1">
    <property type="nucleotide sequence ID" value="NZ_NGKA01000003.1"/>
</dbReference>